<evidence type="ECO:0000313" key="4">
    <source>
        <dbReference type="Proteomes" id="UP001055185"/>
    </source>
</evidence>
<proteinExistence type="predicted"/>
<dbReference type="NCBIfam" id="TIGR00254">
    <property type="entry name" value="GGDEF"/>
    <property type="match status" value="1"/>
</dbReference>
<dbReference type="InterPro" id="IPR029787">
    <property type="entry name" value="Nucleotide_cyclase"/>
</dbReference>
<dbReference type="PROSITE" id="PS50887">
    <property type="entry name" value="GGDEF"/>
    <property type="match status" value="1"/>
</dbReference>
<dbReference type="GO" id="GO:0052621">
    <property type="term" value="F:diguanylate cyclase activity"/>
    <property type="evidence" value="ECO:0007669"/>
    <property type="project" value="TreeGrafter"/>
</dbReference>
<dbReference type="RefSeq" id="WP_238316486.1">
    <property type="nucleotide sequence ID" value="NZ_BQKV01000027.1"/>
</dbReference>
<evidence type="ECO:0000256" key="1">
    <source>
        <dbReference type="SAM" id="Phobius"/>
    </source>
</evidence>
<accession>A0AA37IXR8</accession>
<comment type="caution">
    <text evidence="3">The sequence shown here is derived from an EMBL/GenBank/DDBJ whole genome shotgun (WGS) entry which is preliminary data.</text>
</comment>
<dbReference type="Gene3D" id="3.30.70.270">
    <property type="match status" value="1"/>
</dbReference>
<dbReference type="InterPro" id="IPR000160">
    <property type="entry name" value="GGDEF_dom"/>
</dbReference>
<dbReference type="InterPro" id="IPR043128">
    <property type="entry name" value="Rev_trsase/Diguanyl_cyclase"/>
</dbReference>
<keyword evidence="1" id="KW-0472">Membrane</keyword>
<feature type="domain" description="GGDEF" evidence="2">
    <location>
        <begin position="259"/>
        <end position="391"/>
    </location>
</feature>
<feature type="transmembrane region" description="Helical" evidence="1">
    <location>
        <begin position="202"/>
        <end position="223"/>
    </location>
</feature>
<evidence type="ECO:0000313" key="3">
    <source>
        <dbReference type="EMBL" id="GJN64254.1"/>
    </source>
</evidence>
<dbReference type="AlphaFoldDB" id="A0AA37IXR8"/>
<feature type="transmembrane region" description="Helical" evidence="1">
    <location>
        <begin position="152"/>
        <end position="172"/>
    </location>
</feature>
<protein>
    <recommendedName>
        <fullName evidence="2">GGDEF domain-containing protein</fullName>
    </recommendedName>
</protein>
<dbReference type="Proteomes" id="UP001055185">
    <property type="component" value="Unassembled WGS sequence"/>
</dbReference>
<keyword evidence="1" id="KW-0812">Transmembrane</keyword>
<feature type="transmembrane region" description="Helical" evidence="1">
    <location>
        <begin position="179"/>
        <end position="196"/>
    </location>
</feature>
<feature type="transmembrane region" description="Helical" evidence="1">
    <location>
        <begin position="44"/>
        <end position="67"/>
    </location>
</feature>
<gene>
    <name evidence="3" type="ORF">JCM17207_08790</name>
</gene>
<keyword evidence="1" id="KW-1133">Transmembrane helix</keyword>
<dbReference type="PANTHER" id="PTHR45138:SF9">
    <property type="entry name" value="DIGUANYLATE CYCLASE DGCM-RELATED"/>
    <property type="match status" value="1"/>
</dbReference>
<dbReference type="Pfam" id="PF00990">
    <property type="entry name" value="GGDEF"/>
    <property type="match status" value="1"/>
</dbReference>
<feature type="transmembrane region" description="Helical" evidence="1">
    <location>
        <begin position="119"/>
        <end position="140"/>
    </location>
</feature>
<dbReference type="EMBL" id="BQKV01000027">
    <property type="protein sequence ID" value="GJN64254.1"/>
    <property type="molecule type" value="Genomic_DNA"/>
</dbReference>
<dbReference type="PANTHER" id="PTHR45138">
    <property type="entry name" value="REGULATORY COMPONENTS OF SENSORY TRANSDUCTION SYSTEM"/>
    <property type="match status" value="1"/>
</dbReference>
<dbReference type="SMART" id="SM00267">
    <property type="entry name" value="GGDEF"/>
    <property type="match status" value="1"/>
</dbReference>
<name>A0AA37IXR8_9FIRM</name>
<dbReference type="SUPFAM" id="SSF55073">
    <property type="entry name" value="Nucleotide cyclase"/>
    <property type="match status" value="1"/>
</dbReference>
<keyword evidence="4" id="KW-1185">Reference proteome</keyword>
<dbReference type="CDD" id="cd01949">
    <property type="entry name" value="GGDEF"/>
    <property type="match status" value="1"/>
</dbReference>
<evidence type="ECO:0000259" key="2">
    <source>
        <dbReference type="PROSITE" id="PS50887"/>
    </source>
</evidence>
<sequence length="391" mass="44287">MPAAHPDAPLNLPAILIANGLGICLLLVLLFSKRHPARPRTLDGRLFYGMCWLNLALCVVETLSFMLDGTLFWGARALAILANCLLFFLNAVFSFAWVCYVDYKLCGSTARLRRMIPRLAAPAAILCLLAFANLFFPVFFEISPENIYTRRPLVLINYLVTYFYLTCGAVLVWRQQKKLQKYLFMPVLLFLLPIYLGSLLQLFHYGIALIWVSVALGLTSLYINLQNEEAYLDALTGLYNRNYLIRYLNYLSERSRKAGPIQGILLDINQFKQINDTYSHAEGDRVLCLVGQILRRCVSPKTVVARYGGDEFVILLENTPPSEAQRVRERLAQELARCNAESRAPYRLSLSLGTAAFTSEDLDGFLRAMDDGMYAEKRAFYQKQQAACPPD</sequence>
<organism evidence="3 4">
    <name type="scientific">Faecalibacterium gallinarum</name>
    <dbReference type="NCBI Taxonomy" id="2903556"/>
    <lineage>
        <taxon>Bacteria</taxon>
        <taxon>Bacillati</taxon>
        <taxon>Bacillota</taxon>
        <taxon>Clostridia</taxon>
        <taxon>Eubacteriales</taxon>
        <taxon>Oscillospiraceae</taxon>
        <taxon>Faecalibacterium</taxon>
    </lineage>
</organism>
<feature type="transmembrane region" description="Helical" evidence="1">
    <location>
        <begin position="73"/>
        <end position="98"/>
    </location>
</feature>
<reference evidence="3" key="1">
    <citation type="journal article" date="2022" name="Int. J. Syst. Evol. Microbiol.">
        <title>Genome-based, phenotypic and chemotaxonomic classification of Faecalibacterium strains: proposal of three novel species Faecalibacterium duncaniae sp. nov., Faecalibacterium hattorii sp. nov. and Faecalibacterium gallinarum sp. nov. .</title>
        <authorList>
            <person name="Sakamoto M."/>
            <person name="Sakurai N."/>
            <person name="Tanno H."/>
            <person name="Iino T."/>
            <person name="Ohkuma M."/>
            <person name="Endo A."/>
        </authorList>
    </citation>
    <scope>NUCLEOTIDE SEQUENCE</scope>
    <source>
        <strain evidence="3">JCM 17207</strain>
    </source>
</reference>
<feature type="transmembrane region" description="Helical" evidence="1">
    <location>
        <begin position="12"/>
        <end position="32"/>
    </location>
</feature>
<dbReference type="InterPro" id="IPR050469">
    <property type="entry name" value="Diguanylate_Cyclase"/>
</dbReference>